<evidence type="ECO:0000313" key="2">
    <source>
        <dbReference type="EMBL" id="CEP21623.1"/>
    </source>
</evidence>
<dbReference type="Proteomes" id="UP000038830">
    <property type="component" value="Unassembled WGS sequence"/>
</dbReference>
<evidence type="ECO:0000313" key="4">
    <source>
        <dbReference type="Proteomes" id="UP000038830"/>
    </source>
</evidence>
<evidence type="ECO:0000313" key="3">
    <source>
        <dbReference type="EMBL" id="ODV74711.1"/>
    </source>
</evidence>
<keyword evidence="1" id="KW-1133">Transmembrane helix</keyword>
<keyword evidence="1" id="KW-0812">Transmembrane</keyword>
<dbReference type="Proteomes" id="UP000094389">
    <property type="component" value="Unassembled WGS sequence"/>
</dbReference>
<evidence type="ECO:0000256" key="1">
    <source>
        <dbReference type="SAM" id="Phobius"/>
    </source>
</evidence>
<gene>
    <name evidence="2" type="ORF">BN1211_1756</name>
    <name evidence="3" type="ORF">CYBJADRAFT_60675</name>
</gene>
<feature type="transmembrane region" description="Helical" evidence="1">
    <location>
        <begin position="87"/>
        <end position="102"/>
    </location>
</feature>
<reference evidence="2" key="1">
    <citation type="submission" date="2014-12" db="EMBL/GenBank/DDBJ databases">
        <authorList>
            <person name="Jaenicke S."/>
        </authorList>
    </citation>
    <scope>NUCLEOTIDE SEQUENCE [LARGE SCALE GENOMIC DNA]</scope>
    <source>
        <strain evidence="2">CBS1600</strain>
    </source>
</reference>
<keyword evidence="1" id="KW-0472">Membrane</keyword>
<dbReference type="RefSeq" id="XP_020071750.1">
    <property type="nucleotide sequence ID" value="XM_020217815.1"/>
</dbReference>
<feature type="transmembrane region" description="Helical" evidence="1">
    <location>
        <begin position="58"/>
        <end position="75"/>
    </location>
</feature>
<name>A0A0H5C1G5_CYBJN</name>
<dbReference type="InterPro" id="IPR012470">
    <property type="entry name" value="Pup1-like"/>
</dbReference>
<keyword evidence="5" id="KW-1185">Reference proteome</keyword>
<sequence>MTPDKATEEKIITGKDHPHHHLYSTSLDDALRFYEADKKLDLSERKALFRTFKEMEEAIPKFVVALGILTVLPAARTFAPQWYKKKPFLTLGAGAIVISLLAKKPVEWLAFKYELYQLRKVENNCYNVMKELEDKDMLKSMQYYEDTSKDLSLVLQDPTTLDQFKK</sequence>
<organism evidence="2 4">
    <name type="scientific">Cyberlindnera jadinii (strain ATCC 18201 / CBS 1600 / BCRC 20928 / JCM 3617 / NBRC 0987 / NRRL Y-1542)</name>
    <name type="common">Torula yeast</name>
    <name type="synonym">Candida utilis</name>
    <dbReference type="NCBI Taxonomy" id="983966"/>
    <lineage>
        <taxon>Eukaryota</taxon>
        <taxon>Fungi</taxon>
        <taxon>Dikarya</taxon>
        <taxon>Ascomycota</taxon>
        <taxon>Saccharomycotina</taxon>
        <taxon>Saccharomycetes</taxon>
        <taxon>Phaffomycetales</taxon>
        <taxon>Phaffomycetaceae</taxon>
        <taxon>Cyberlindnera</taxon>
    </lineage>
</organism>
<dbReference type="AlphaFoldDB" id="A0A0H5C1G5"/>
<accession>A0A0H5C1G5</accession>
<proteinExistence type="predicted"/>
<dbReference type="EMBL" id="KV453927">
    <property type="protein sequence ID" value="ODV74711.1"/>
    <property type="molecule type" value="Genomic_DNA"/>
</dbReference>
<dbReference type="GeneID" id="30992211"/>
<protein>
    <submittedName>
        <fullName evidence="2">Uncharacterized protein</fullName>
    </submittedName>
</protein>
<accession>A0A1E4S5E2</accession>
<reference evidence="3 5" key="3">
    <citation type="journal article" date="2016" name="Proc. Natl. Acad. Sci. U.S.A.">
        <title>Comparative genomics of biotechnologically important yeasts.</title>
        <authorList>
            <person name="Riley R."/>
            <person name="Haridas S."/>
            <person name="Wolfe K.H."/>
            <person name="Lopes M.R."/>
            <person name="Hittinger C.T."/>
            <person name="Goeker M."/>
            <person name="Salamov A.A."/>
            <person name="Wisecaver J.H."/>
            <person name="Long T.M."/>
            <person name="Calvey C.H."/>
            <person name="Aerts A.L."/>
            <person name="Barry K.W."/>
            <person name="Choi C."/>
            <person name="Clum A."/>
            <person name="Coughlan A.Y."/>
            <person name="Deshpande S."/>
            <person name="Douglass A.P."/>
            <person name="Hanson S.J."/>
            <person name="Klenk H.-P."/>
            <person name="LaButti K.M."/>
            <person name="Lapidus A."/>
            <person name="Lindquist E.A."/>
            <person name="Lipzen A.M."/>
            <person name="Meier-Kolthoff J.P."/>
            <person name="Ohm R.A."/>
            <person name="Otillar R.P."/>
            <person name="Pangilinan J.L."/>
            <person name="Peng Y."/>
            <person name="Rokas A."/>
            <person name="Rosa C.A."/>
            <person name="Scheuner C."/>
            <person name="Sibirny A.A."/>
            <person name="Slot J.C."/>
            <person name="Stielow J.B."/>
            <person name="Sun H."/>
            <person name="Kurtzman C.P."/>
            <person name="Blackwell M."/>
            <person name="Grigoriev I.V."/>
            <person name="Jeffries T.W."/>
        </authorList>
    </citation>
    <scope>NUCLEOTIDE SEQUENCE [LARGE SCALE GENOMIC DNA]</scope>
    <source>
        <strain evidence="5">ATCC 18201 / CBS 1600 / BCRC 20928 / JCM 3617 / NBRC 0987 / NRRL Y-1542</strain>
        <strain evidence="3">NRRL Y-1542</strain>
    </source>
</reference>
<evidence type="ECO:0000313" key="5">
    <source>
        <dbReference type="Proteomes" id="UP000094389"/>
    </source>
</evidence>
<reference evidence="4" key="2">
    <citation type="journal article" date="2015" name="J. Biotechnol.">
        <title>The structure of the Cyberlindnera jadinii genome and its relation to Candida utilis analyzed by the occurrence of single nucleotide polymorphisms.</title>
        <authorList>
            <person name="Rupp O."/>
            <person name="Brinkrolf K."/>
            <person name="Buerth C."/>
            <person name="Kunigo M."/>
            <person name="Schneider J."/>
            <person name="Jaenicke S."/>
            <person name="Goesmann A."/>
            <person name="Puehler A."/>
            <person name="Jaeger K.-E."/>
            <person name="Ernst J.F."/>
        </authorList>
    </citation>
    <scope>NUCLEOTIDE SEQUENCE [LARGE SCALE GENOMIC DNA]</scope>
    <source>
        <strain evidence="4">ATCC 18201 / CBS 1600 / BCRC 20928 / JCM 3617 / NBRC 0987 / NRRL Y-1542</strain>
    </source>
</reference>
<dbReference type="Pfam" id="PF07954">
    <property type="entry name" value="DUF1689"/>
    <property type="match status" value="1"/>
</dbReference>
<dbReference type="EMBL" id="CDQK01000002">
    <property type="protein sequence ID" value="CEP21623.1"/>
    <property type="molecule type" value="Genomic_DNA"/>
</dbReference>